<feature type="domain" description="Filamentous haemagglutinin FhaB/tRNA nuclease CdiA-like TPS" evidence="2">
    <location>
        <begin position="24"/>
        <end position="138"/>
    </location>
</feature>
<dbReference type="EMBL" id="CP021056">
    <property type="protein sequence ID" value="QXE21401.1"/>
    <property type="molecule type" value="Genomic_DNA"/>
</dbReference>
<dbReference type="Gene3D" id="2.160.20.10">
    <property type="entry name" value="Single-stranded right-handed beta-helix, Pectin lyase-like"/>
    <property type="match status" value="5"/>
</dbReference>
<dbReference type="InterPro" id="IPR008638">
    <property type="entry name" value="FhaB/CdiA-like_TPS"/>
</dbReference>
<evidence type="ECO:0000313" key="4">
    <source>
        <dbReference type="Proteomes" id="UP000683511"/>
    </source>
</evidence>
<keyword evidence="4" id="KW-1185">Reference proteome</keyword>
<evidence type="ECO:0000256" key="1">
    <source>
        <dbReference type="SAM" id="MobiDB-lite"/>
    </source>
</evidence>
<dbReference type="Proteomes" id="UP000683511">
    <property type="component" value="Chromosome"/>
</dbReference>
<reference evidence="3" key="1">
    <citation type="submission" date="2017-04" db="EMBL/GenBank/DDBJ databases">
        <title>Genome deletions in a multicellular cyanobacterial endosymbiont for morphological adaptation in marine diatoms.</title>
        <authorList>
            <person name="Wang Y."/>
            <person name="Gao H."/>
            <person name="Li R."/>
            <person name="Xu X."/>
        </authorList>
    </citation>
    <scope>NUCLEOTIDE SEQUENCE</scope>
    <source>
        <strain evidence="3">FACHB 800</strain>
    </source>
</reference>
<feature type="region of interest" description="Disordered" evidence="1">
    <location>
        <begin position="624"/>
        <end position="643"/>
    </location>
</feature>
<dbReference type="NCBIfam" id="TIGR01901">
    <property type="entry name" value="adhes_NPXG"/>
    <property type="match status" value="1"/>
</dbReference>
<dbReference type="SMART" id="SM00912">
    <property type="entry name" value="Haemagg_act"/>
    <property type="match status" value="1"/>
</dbReference>
<evidence type="ECO:0000313" key="3">
    <source>
        <dbReference type="EMBL" id="QXE21401.1"/>
    </source>
</evidence>
<dbReference type="InterPro" id="IPR011050">
    <property type="entry name" value="Pectin_lyase_fold/virulence"/>
</dbReference>
<dbReference type="KEGG" id="rsin:B6N60_00075"/>
<gene>
    <name evidence="3" type="ORF">B6N60_00075</name>
</gene>
<sequence>MTLPLSTLGCLSSIDTAKGQIIPDNSLGAEKSVVNSNANTDRINGGARRGANLFHSFREFNVDEGRAALFSNPAGIDNIFSRVTGEKFSNILGTLGVADDGNANLFFMNPNGVFFGEKARLDMHGSFLASTANSFLFDGGLEFSASNPQAPPMLAINIPIGLRFRDNSGRITNRSVADDVGLQVDSGKTLSLVGGDVNLEGGKLTATGGRVELGGLAEPGTVGLEITDNIFKLNFPYNNLLANVTLADDARVNVRGGGGGDIAAYANILSMRDGGRLVGGVESTGNGGNITVNSNEINISGVGESERSSGIYQQVVNNASGNLGNITVNTNSFKASFDALVGNIIMSGATGNGGDINITAQNLSLTDGAKIGTSTFGEGNAGTVNINAQDSISLVGIGTGIYSDVKPKGVGNAGDIEIKAPSMSMRDRAALSSSTWAKQDTTGQPSRAGRVLLEIGNALSLQGSSNIFNNVEYGGVGQGGDVQIKTGSLSLLNGSQIQTLVRETENNQPPRRGNAGKVNIDVRDAVTIAGVDKDKKPSAVFSAVNTGVIGNSGDIHIMAGSLSLTEGGQLSSSNSGTGDAGKIFVQVGDSVSLESSSIFNNAESKAVGNAGDIEIKARSMSMRDKAELSSSTSAKQNIAGQPSRAGTVSLEVGDALSLQGSSNIFNNVEHGAVGQGGEVKIQARSLSLLNGSQIQTIVRGVENGQPAGSGNAGKVNIDVRDAVTIDGRITDKNEYGSSIFSYLGNTIGRAGDINIKTGSLNLLNGGQLLSSVKTGGQGNSGNVNIDVQGDVQIDGFTFNRQGYEKPSAIFTNMEEGSRGDGGNIRITSDAGSIFLNNRAYLQASTSGTGDAGKIFVQAKDSISLAGSGTAIYSDVNSKAVGNSGSVEIQARLMSIKDGASLNSNTYGTGDAGRVFVQAKDAIALDGGDIFSNVEHGAVGQGGEVKIQARSLSLLNGSQIQTSVRGAENGQPAGSGNAGKVNIDVRDAVTIDGRITDKNEYGSSIFSDLGNKAIGRAGDINIKTGSLNLLNGGQLQSSVKEGGQGNSGNVNVDVQGDVQIDGFTFSRQGDEKSSAIFTDMEEGSRGNGGNISITSDAGSIFLNNRAYLQASTSGTGDAGKVFVQAKDAISLDGTGIYSNVGPGGIGIGGDIDINARSLSLTDGAKIGAAVMRQASGPSAGRGKAGNININATDFVNISGVSSTPNRFANFSDSSKIWLTEGYSSGLFASAETGTTATDSKASGDISITTGNFLLTNGAVVDALTSNAGNGGKITINAKSFTATGGGQVLTTTRGSGRAGDIFLNISDGINLSGIDPNFNERLERVEQAIKDNSLNELPRDIVTNQGSASGIFANTSPDSVGDAGTITIDPRTLVIRDHAGIGVNSEGKGKGGDININSDNLTLDDQAFISAETASNQGGSIFLKIGDLLLLRRKSNISTNAGTAQAGGDGGNININSKFIVALPSEDSNITANAFTGRGGNVNISATSIFGMKYRKSPTLRSDITASSQFGITGNVTLNTPNVDPSHGLVELPKNVVDPTEQIAQNPCQRGLTSKFIITGRGGLPPSPNEATSSDTVRVDLVEPAPGGSRGAGEQRRSTSATLSGQGTGEKGKSSVTKSIVPAQGWIFDKNGEVMLTGYDPTGTGSQRPVNSDVCPVP</sequence>
<dbReference type="SUPFAM" id="SSF51126">
    <property type="entry name" value="Pectin lyase-like"/>
    <property type="match status" value="7"/>
</dbReference>
<dbReference type="InterPro" id="IPR012334">
    <property type="entry name" value="Pectin_lyas_fold"/>
</dbReference>
<proteinExistence type="predicted"/>
<feature type="compositionally biased region" description="Polar residues" evidence="1">
    <location>
        <begin position="628"/>
        <end position="643"/>
    </location>
</feature>
<protein>
    <submittedName>
        <fullName evidence="3">Filamentous hemagglutinin-like protein</fullName>
    </submittedName>
</protein>
<evidence type="ECO:0000259" key="2">
    <source>
        <dbReference type="SMART" id="SM00912"/>
    </source>
</evidence>
<feature type="region of interest" description="Disordered" evidence="1">
    <location>
        <begin position="1580"/>
        <end position="1616"/>
    </location>
</feature>
<accession>A0A975T4S9</accession>
<name>A0A975T4S9_9NOST</name>
<dbReference type="Pfam" id="PF05860">
    <property type="entry name" value="TPS"/>
    <property type="match status" value="1"/>
</dbReference>
<feature type="region of interest" description="Disordered" evidence="1">
    <location>
        <begin position="1633"/>
        <end position="1657"/>
    </location>
</feature>
<organism evidence="3 4">
    <name type="scientific">Richelia sinica FACHB-800</name>
    <dbReference type="NCBI Taxonomy" id="1357546"/>
    <lineage>
        <taxon>Bacteria</taxon>
        <taxon>Bacillati</taxon>
        <taxon>Cyanobacteriota</taxon>
        <taxon>Cyanophyceae</taxon>
        <taxon>Nostocales</taxon>
        <taxon>Nostocaceae</taxon>
        <taxon>Richelia</taxon>
    </lineage>
</organism>